<dbReference type="AlphaFoldDB" id="A0A839RUW6"/>
<keyword evidence="2" id="KW-1185">Reference proteome</keyword>
<protein>
    <recommendedName>
        <fullName evidence="3">HNH endonuclease</fullName>
    </recommendedName>
</protein>
<gene>
    <name evidence="1" type="ORF">FHU29_004634</name>
</gene>
<dbReference type="OrthoDB" id="581550at2"/>
<evidence type="ECO:0000313" key="1">
    <source>
        <dbReference type="EMBL" id="MBB3040139.1"/>
    </source>
</evidence>
<accession>A0A839RUW6</accession>
<dbReference type="EMBL" id="JACHWS010000008">
    <property type="protein sequence ID" value="MBB3040139.1"/>
    <property type="molecule type" value="Genomic_DNA"/>
</dbReference>
<comment type="caution">
    <text evidence="1">The sequence shown here is derived from an EMBL/GenBank/DDBJ whole genome shotgun (WGS) entry which is preliminary data.</text>
</comment>
<organism evidence="1 2">
    <name type="scientific">Hoyosella altamirensis</name>
    <dbReference type="NCBI Taxonomy" id="616997"/>
    <lineage>
        <taxon>Bacteria</taxon>
        <taxon>Bacillati</taxon>
        <taxon>Actinomycetota</taxon>
        <taxon>Actinomycetes</taxon>
        <taxon>Mycobacteriales</taxon>
        <taxon>Hoyosellaceae</taxon>
        <taxon>Hoyosella</taxon>
    </lineage>
</organism>
<proteinExistence type="predicted"/>
<evidence type="ECO:0000313" key="2">
    <source>
        <dbReference type="Proteomes" id="UP000567922"/>
    </source>
</evidence>
<dbReference type="Proteomes" id="UP000567922">
    <property type="component" value="Unassembled WGS sequence"/>
</dbReference>
<evidence type="ECO:0008006" key="3">
    <source>
        <dbReference type="Google" id="ProtNLM"/>
    </source>
</evidence>
<reference evidence="1 2" key="1">
    <citation type="submission" date="2020-08" db="EMBL/GenBank/DDBJ databases">
        <title>Sequencing the genomes of 1000 actinobacteria strains.</title>
        <authorList>
            <person name="Klenk H.-P."/>
        </authorList>
    </citation>
    <scope>NUCLEOTIDE SEQUENCE [LARGE SCALE GENOMIC DNA]</scope>
    <source>
        <strain evidence="1 2">DSM 45258</strain>
    </source>
</reference>
<name>A0A839RUW6_9ACTN</name>
<dbReference type="RefSeq" id="WP_157095438.1">
    <property type="nucleotide sequence ID" value="NZ_BDDI01000030.1"/>
</dbReference>
<sequence length="117" mass="13693">MSDEDRERVREQNRTAVLSYVKRYPDRRFDSSIVYREQNRDIIRDAKSKACDDCGEQYPYYVMQFDHVRGQKEFNIGSIGPTASRSRLLAEIEKCDVVCANCHAERSHQRLMAREAG</sequence>